<dbReference type="InParanoid" id="A0A672KMD3"/>
<evidence type="ECO:0000313" key="3">
    <source>
        <dbReference type="Proteomes" id="UP000472262"/>
    </source>
</evidence>
<evidence type="ECO:0000313" key="2">
    <source>
        <dbReference type="Ensembl" id="ENSSGRP00000011336.1"/>
    </source>
</evidence>
<proteinExistence type="predicted"/>
<dbReference type="InterPro" id="IPR013106">
    <property type="entry name" value="Ig_V-set"/>
</dbReference>
<evidence type="ECO:0000259" key="1">
    <source>
        <dbReference type="SMART" id="SM00409"/>
    </source>
</evidence>
<dbReference type="InterPro" id="IPR003599">
    <property type="entry name" value="Ig_sub"/>
</dbReference>
<dbReference type="AlphaFoldDB" id="A0A672KMD3"/>
<sequence>AAMCSVILFLIHETYEMISVMEGDSVTLNTDVTEIQRDDQILWMFKLQNSETRIAEIYKQIISIYDNKENNERFRDKLLMDNQTGSLTIRNIRSEHTGLYELTVISGKTSLKSFSVTVYGNIVTERDSITLESDIKVQSKDMLLWMFGPQETRIAEIYNQNMFMYESNETFGDRLQMDNQTGSLTIRNIRSEHTGLYKLQILSNRGNSYKRFSKPCLERKK</sequence>
<organism evidence="2 3">
    <name type="scientific">Sinocyclocheilus grahami</name>
    <name type="common">Dianchi golden-line fish</name>
    <name type="synonym">Barbus grahami</name>
    <dbReference type="NCBI Taxonomy" id="75366"/>
    <lineage>
        <taxon>Eukaryota</taxon>
        <taxon>Metazoa</taxon>
        <taxon>Chordata</taxon>
        <taxon>Craniata</taxon>
        <taxon>Vertebrata</taxon>
        <taxon>Euteleostomi</taxon>
        <taxon>Actinopterygii</taxon>
        <taxon>Neopterygii</taxon>
        <taxon>Teleostei</taxon>
        <taxon>Ostariophysi</taxon>
        <taxon>Cypriniformes</taxon>
        <taxon>Cyprinidae</taxon>
        <taxon>Cyprininae</taxon>
        <taxon>Sinocyclocheilus</taxon>
    </lineage>
</organism>
<dbReference type="SUPFAM" id="SSF48726">
    <property type="entry name" value="Immunoglobulin"/>
    <property type="match status" value="2"/>
</dbReference>
<protein>
    <recommendedName>
        <fullName evidence="1">Immunoglobulin domain-containing protein</fullName>
    </recommendedName>
</protein>
<dbReference type="Proteomes" id="UP000472262">
    <property type="component" value="Unassembled WGS sequence"/>
</dbReference>
<dbReference type="FunFam" id="2.60.40.10:FF:002431">
    <property type="entry name" value="Si:ch211-222k6.3"/>
    <property type="match status" value="2"/>
</dbReference>
<reference evidence="2" key="2">
    <citation type="submission" date="2025-09" db="UniProtKB">
        <authorList>
            <consortium name="Ensembl"/>
        </authorList>
    </citation>
    <scope>IDENTIFICATION</scope>
</reference>
<dbReference type="Gene3D" id="2.60.40.10">
    <property type="entry name" value="Immunoglobulins"/>
    <property type="match status" value="2"/>
</dbReference>
<dbReference type="SMART" id="SM00409">
    <property type="entry name" value="IG"/>
    <property type="match status" value="1"/>
</dbReference>
<feature type="domain" description="Immunoglobulin" evidence="1">
    <location>
        <begin position="15"/>
        <end position="119"/>
    </location>
</feature>
<dbReference type="Pfam" id="PF07686">
    <property type="entry name" value="V-set"/>
    <property type="match status" value="1"/>
</dbReference>
<dbReference type="InterPro" id="IPR036179">
    <property type="entry name" value="Ig-like_dom_sf"/>
</dbReference>
<keyword evidence="3" id="KW-1185">Reference proteome</keyword>
<name>A0A672KMD3_SINGR</name>
<dbReference type="InterPro" id="IPR013783">
    <property type="entry name" value="Ig-like_fold"/>
</dbReference>
<reference evidence="2" key="1">
    <citation type="submission" date="2025-08" db="UniProtKB">
        <authorList>
            <consortium name="Ensembl"/>
        </authorList>
    </citation>
    <scope>IDENTIFICATION</scope>
</reference>
<dbReference type="PANTHER" id="PTHR21063">
    <property type="entry name" value="LFA-3"/>
    <property type="match status" value="1"/>
</dbReference>
<dbReference type="PANTHER" id="PTHR21063:SF4">
    <property type="entry name" value="CD48 ANTIGEN-RELATED"/>
    <property type="match status" value="1"/>
</dbReference>
<dbReference type="Ensembl" id="ENSSGRT00000012293.1">
    <property type="protein sequence ID" value="ENSSGRP00000011336.1"/>
    <property type="gene ID" value="ENSSGRG00000007400.1"/>
</dbReference>
<accession>A0A672KMD3</accession>